<dbReference type="EMBL" id="CP121472">
    <property type="protein sequence ID" value="WPL17552.1"/>
    <property type="molecule type" value="Genomic_DNA"/>
</dbReference>
<dbReference type="SUPFAM" id="SSF52266">
    <property type="entry name" value="SGNH hydrolase"/>
    <property type="match status" value="1"/>
</dbReference>
<dbReference type="InterPro" id="IPR013830">
    <property type="entry name" value="SGNH_hydro"/>
</dbReference>
<dbReference type="PANTHER" id="PTHR30383:SF24">
    <property type="entry name" value="THIOESTERASE 1_PROTEASE 1_LYSOPHOSPHOLIPASE L1"/>
    <property type="match status" value="1"/>
</dbReference>
<feature type="signal peptide" evidence="1">
    <location>
        <begin position="1"/>
        <end position="26"/>
    </location>
</feature>
<evidence type="ECO:0000313" key="3">
    <source>
        <dbReference type="EMBL" id="WPL17552.1"/>
    </source>
</evidence>
<dbReference type="EC" id="3.1.1.2" evidence="3"/>
<gene>
    <name evidence="3" type="ORF">Thiowin_02577</name>
</gene>
<evidence type="ECO:0000256" key="1">
    <source>
        <dbReference type="SAM" id="SignalP"/>
    </source>
</evidence>
<dbReference type="Proteomes" id="UP001432180">
    <property type="component" value="Chromosome"/>
</dbReference>
<protein>
    <submittedName>
        <fullName evidence="3">Arylesterase</fullName>
        <ecNumber evidence="3">3.1.1.2</ecNumber>
    </submittedName>
</protein>
<evidence type="ECO:0000259" key="2">
    <source>
        <dbReference type="Pfam" id="PF13472"/>
    </source>
</evidence>
<reference evidence="3 4" key="1">
    <citation type="journal article" date="2023" name="Microorganisms">
        <title>Thiorhodovibrio frisius and Trv. litoralis spp. nov., Two Novel Members from a Clade of Fastidious Purple Sulfur Bacteria That Exhibit Unique Red-Shifted Light-Harvesting Capabilities.</title>
        <authorList>
            <person name="Methner A."/>
            <person name="Kuzyk S.B."/>
            <person name="Petersen J."/>
            <person name="Bauer S."/>
            <person name="Brinkmann H."/>
            <person name="Sichau K."/>
            <person name="Wanner G."/>
            <person name="Wolf J."/>
            <person name="Neumann-Schaal M."/>
            <person name="Henke P."/>
            <person name="Tank M."/>
            <person name="Sproer C."/>
            <person name="Bunk B."/>
            <person name="Overmann J."/>
        </authorList>
    </citation>
    <scope>NUCLEOTIDE SEQUENCE [LARGE SCALE GENOMIC DNA]</scope>
    <source>
        <strain evidence="3 4">DSM 6702</strain>
    </source>
</reference>
<dbReference type="Gene3D" id="3.40.50.1110">
    <property type="entry name" value="SGNH hydrolase"/>
    <property type="match status" value="1"/>
</dbReference>
<dbReference type="PROSITE" id="PS51257">
    <property type="entry name" value="PROKAR_LIPOPROTEIN"/>
    <property type="match status" value="1"/>
</dbReference>
<feature type="domain" description="SGNH hydrolase-type esterase" evidence="2">
    <location>
        <begin position="45"/>
        <end position="195"/>
    </location>
</feature>
<organism evidence="3 4">
    <name type="scientific">Thiorhodovibrio winogradskyi</name>
    <dbReference type="NCBI Taxonomy" id="77007"/>
    <lineage>
        <taxon>Bacteria</taxon>
        <taxon>Pseudomonadati</taxon>
        <taxon>Pseudomonadota</taxon>
        <taxon>Gammaproteobacteria</taxon>
        <taxon>Chromatiales</taxon>
        <taxon>Chromatiaceae</taxon>
        <taxon>Thiorhodovibrio</taxon>
    </lineage>
</organism>
<keyword evidence="4" id="KW-1185">Reference proteome</keyword>
<dbReference type="CDD" id="cd01822">
    <property type="entry name" value="Lysophospholipase_L1_like"/>
    <property type="match status" value="1"/>
</dbReference>
<proteinExistence type="predicted"/>
<keyword evidence="3" id="KW-0378">Hydrolase</keyword>
<evidence type="ECO:0000313" key="4">
    <source>
        <dbReference type="Proteomes" id="UP001432180"/>
    </source>
</evidence>
<sequence>MKRKHIMRNRILYRALLGGVLLLVLAACSDQPTLSPLPADAVILAFGDSLTEGVGANKEQSYPALLATLTGRRVINAGISGEESDAGLARLPELLATWQPDLVILGHGGNDFLRQRDRNQTQANLAQMIALAREQGSEVVLLGIPRPGLLVRTHSLYDALADERKVSLQANAISEILSDKALKSDHIHPNAQGYRQLAEAIKRLLRQAGALSPG</sequence>
<dbReference type="Pfam" id="PF13472">
    <property type="entry name" value="Lipase_GDSL_2"/>
    <property type="match status" value="1"/>
</dbReference>
<keyword evidence="1" id="KW-0732">Signal</keyword>
<accession>A0ABZ0S9F4</accession>
<dbReference type="GO" id="GO:0004064">
    <property type="term" value="F:arylesterase activity"/>
    <property type="evidence" value="ECO:0007669"/>
    <property type="project" value="UniProtKB-EC"/>
</dbReference>
<dbReference type="InterPro" id="IPR051532">
    <property type="entry name" value="Ester_Hydrolysis_Enzymes"/>
</dbReference>
<name>A0ABZ0S9F4_9GAMM</name>
<feature type="chain" id="PRO_5047549956" evidence="1">
    <location>
        <begin position="27"/>
        <end position="214"/>
    </location>
</feature>
<dbReference type="PANTHER" id="PTHR30383">
    <property type="entry name" value="THIOESTERASE 1/PROTEASE 1/LYSOPHOSPHOLIPASE L1"/>
    <property type="match status" value="1"/>
</dbReference>
<dbReference type="InterPro" id="IPR036514">
    <property type="entry name" value="SGNH_hydro_sf"/>
</dbReference>